<keyword evidence="1" id="KW-0732">Signal</keyword>
<dbReference type="EMBL" id="PUGF01000007">
    <property type="protein sequence ID" value="PRC93415.1"/>
    <property type="molecule type" value="Genomic_DNA"/>
</dbReference>
<dbReference type="InterPro" id="IPR015943">
    <property type="entry name" value="WD40/YVTN_repeat-like_dom_sf"/>
</dbReference>
<feature type="signal peptide" evidence="1">
    <location>
        <begin position="1"/>
        <end position="27"/>
    </location>
</feature>
<proteinExistence type="predicted"/>
<dbReference type="SUPFAM" id="SSF51004">
    <property type="entry name" value="C-terminal (heme d1) domain of cytochrome cd1-nitrite reductase"/>
    <property type="match status" value="1"/>
</dbReference>
<dbReference type="PANTHER" id="PTHR47197">
    <property type="entry name" value="PROTEIN NIRF"/>
    <property type="match status" value="1"/>
</dbReference>
<dbReference type="InterPro" id="IPR051200">
    <property type="entry name" value="Host-pathogen_enzymatic-act"/>
</dbReference>
<accession>A0A2S9H0A9</accession>
<comment type="caution">
    <text evidence="2">The sequence shown here is derived from an EMBL/GenBank/DDBJ whole genome shotgun (WGS) entry which is preliminary data.</text>
</comment>
<sequence>MLNIKYVTTILFSFGIAVANIQTSANAADQKWTFDGAIHNNSLAVSPDETMAVASYSERQEIVVYDLKSKSVRKILRGYITPRNSVFDPSGKAFYVSDSSLGVIKKIDATSLEEIGQFAAGPGVFGTTISADGKTLYANNEAANTVTSFNLNTNQPTAVIPGFSQPRQGVRLNPNGDTLFVTNFLGDKITLVNTKTNQIDGEIAGFNKIRAISISHDGKTLYAANSGSNMIAVVNIADRKITSMIPVGKDPYGAALTPDGKFLYSGNLADNSLTVISLPSEHVVASVDGLKQPRQAIVFSHNSKLAYVLNEDLSVAIINLDNNKIAEVILPH</sequence>
<dbReference type="PANTHER" id="PTHR47197:SF3">
    <property type="entry name" value="DIHYDRO-HEME D1 DEHYDROGENASE"/>
    <property type="match status" value="1"/>
</dbReference>
<gene>
    <name evidence="2" type="ORF">S2091_1802</name>
</gene>
<dbReference type="AlphaFoldDB" id="A0A2S9H0A9"/>
<name>A0A2S9H0A9_9BURK</name>
<evidence type="ECO:0000256" key="1">
    <source>
        <dbReference type="SAM" id="SignalP"/>
    </source>
</evidence>
<evidence type="ECO:0000313" key="2">
    <source>
        <dbReference type="EMBL" id="PRC93415.1"/>
    </source>
</evidence>
<dbReference type="Gene3D" id="2.130.10.10">
    <property type="entry name" value="YVTN repeat-like/Quinoprotein amine dehydrogenase"/>
    <property type="match status" value="2"/>
</dbReference>
<evidence type="ECO:0000313" key="3">
    <source>
        <dbReference type="Proteomes" id="UP000237839"/>
    </source>
</evidence>
<protein>
    <submittedName>
        <fullName evidence="2">40-residue YVTN family beta-propeller repeat protein</fullName>
    </submittedName>
</protein>
<dbReference type="InterPro" id="IPR019405">
    <property type="entry name" value="Lactonase_7-beta_prop"/>
</dbReference>
<dbReference type="Pfam" id="PF10282">
    <property type="entry name" value="Lactonase"/>
    <property type="match status" value="2"/>
</dbReference>
<dbReference type="OrthoDB" id="9774579at2"/>
<keyword evidence="3" id="KW-1185">Reference proteome</keyword>
<feature type="chain" id="PRO_5015423438" evidence="1">
    <location>
        <begin position="28"/>
        <end position="332"/>
    </location>
</feature>
<dbReference type="InterPro" id="IPR011964">
    <property type="entry name" value="YVTN_b-propeller_repeat"/>
</dbReference>
<dbReference type="Proteomes" id="UP000237839">
    <property type="component" value="Unassembled WGS sequence"/>
</dbReference>
<dbReference type="RefSeq" id="WP_105531465.1">
    <property type="nucleotide sequence ID" value="NZ_PUGF01000007.1"/>
</dbReference>
<reference evidence="2 3" key="1">
    <citation type="submission" date="2018-02" db="EMBL/GenBank/DDBJ databases">
        <title>Solimicrobium silvestre gen. nov., sp. nov., isolated from alpine forest soil.</title>
        <authorList>
            <person name="Margesin R."/>
            <person name="Albuquerque L."/>
            <person name="Zhang D.-C."/>
            <person name="Froufe H.J.C."/>
            <person name="Severino R."/>
            <person name="Roxo I."/>
            <person name="Egas C."/>
            <person name="Da Costa M.S."/>
        </authorList>
    </citation>
    <scope>NUCLEOTIDE SEQUENCE [LARGE SCALE GENOMIC DNA]</scope>
    <source>
        <strain evidence="2 3">S20-91</strain>
    </source>
</reference>
<organism evidence="2 3">
    <name type="scientific">Solimicrobium silvestre</name>
    <dbReference type="NCBI Taxonomy" id="2099400"/>
    <lineage>
        <taxon>Bacteria</taxon>
        <taxon>Pseudomonadati</taxon>
        <taxon>Pseudomonadota</taxon>
        <taxon>Betaproteobacteria</taxon>
        <taxon>Burkholderiales</taxon>
        <taxon>Oxalobacteraceae</taxon>
        <taxon>Solimicrobium</taxon>
    </lineage>
</organism>
<dbReference type="InterPro" id="IPR011048">
    <property type="entry name" value="Haem_d1_sf"/>
</dbReference>
<dbReference type="NCBIfam" id="TIGR02276">
    <property type="entry name" value="beta_rpt_yvtn"/>
    <property type="match status" value="1"/>
</dbReference>